<dbReference type="Gene3D" id="3.40.50.150">
    <property type="entry name" value="Vaccinia Virus protein VP39"/>
    <property type="match status" value="1"/>
</dbReference>
<feature type="domain" description="Methyltransferase" evidence="2">
    <location>
        <begin position="38"/>
        <end position="126"/>
    </location>
</feature>
<dbReference type="GO" id="GO:0032259">
    <property type="term" value="P:methylation"/>
    <property type="evidence" value="ECO:0007669"/>
    <property type="project" value="UniProtKB-KW"/>
</dbReference>
<evidence type="ECO:0000256" key="1">
    <source>
        <dbReference type="ARBA" id="ARBA00022679"/>
    </source>
</evidence>
<accession>A0A652YUA0</accession>
<proteinExistence type="predicted"/>
<dbReference type="PANTHER" id="PTHR43861">
    <property type="entry name" value="TRANS-ACONITATE 2-METHYLTRANSFERASE-RELATED"/>
    <property type="match status" value="1"/>
</dbReference>
<dbReference type="GO" id="GO:0008168">
    <property type="term" value="F:methyltransferase activity"/>
    <property type="evidence" value="ECO:0007669"/>
    <property type="project" value="UniProtKB-KW"/>
</dbReference>
<evidence type="ECO:0000259" key="2">
    <source>
        <dbReference type="Pfam" id="PF13649"/>
    </source>
</evidence>
<dbReference type="InterPro" id="IPR041698">
    <property type="entry name" value="Methyltransf_25"/>
</dbReference>
<keyword evidence="1 3" id="KW-0808">Transferase</keyword>
<sequence>MDASDWDERYRAVTQPWGIDPAGTVATRVADLDPGTAVDLACGDGRHARWLAEHGWSVTGVDYSSVAIDRARSADVDSAVKWEVGDATSWTTESDVDLVLVSFLHLPLAELVDTLRRVAGWVAPGGRVMYLGHSIENYHRGVGGPPEPDILPGISDLARAAEGFRVYALEHVVRAQDDGFAIDILLEFGPWDRR</sequence>
<dbReference type="InterPro" id="IPR029063">
    <property type="entry name" value="SAM-dependent_MTases_sf"/>
</dbReference>
<organism evidence="3">
    <name type="scientific">Nocardia globerula</name>
    <dbReference type="NCBI Taxonomy" id="1818"/>
    <lineage>
        <taxon>Bacteria</taxon>
        <taxon>Bacillati</taxon>
        <taxon>Actinomycetota</taxon>
        <taxon>Actinomycetes</taxon>
        <taxon>Mycobacteriales</taxon>
        <taxon>Nocardiaceae</taxon>
        <taxon>Nocardia</taxon>
    </lineage>
</organism>
<evidence type="ECO:0000313" key="3">
    <source>
        <dbReference type="EMBL" id="TYQ06675.1"/>
    </source>
</evidence>
<keyword evidence="3" id="KW-0489">Methyltransferase</keyword>
<gene>
    <name evidence="3" type="ORF">FNL38_102819</name>
</gene>
<protein>
    <submittedName>
        <fullName evidence="3">Methyltransferase family protein</fullName>
    </submittedName>
</protein>
<dbReference type="CDD" id="cd02440">
    <property type="entry name" value="AdoMet_MTases"/>
    <property type="match status" value="1"/>
</dbReference>
<comment type="caution">
    <text evidence="3">The sequence shown here is derived from an EMBL/GenBank/DDBJ whole genome shotgun (WGS) entry which is preliminary data.</text>
</comment>
<dbReference type="Pfam" id="PF13649">
    <property type="entry name" value="Methyltransf_25"/>
    <property type="match status" value="1"/>
</dbReference>
<dbReference type="AlphaFoldDB" id="A0A652YUA0"/>
<dbReference type="PANTHER" id="PTHR43861:SF3">
    <property type="entry name" value="PUTATIVE (AFU_ORTHOLOGUE AFUA_2G14390)-RELATED"/>
    <property type="match status" value="1"/>
</dbReference>
<dbReference type="EMBL" id="VNIQ01000002">
    <property type="protein sequence ID" value="TYQ06675.1"/>
    <property type="molecule type" value="Genomic_DNA"/>
</dbReference>
<name>A0A652YUA0_NOCGL</name>
<dbReference type="SUPFAM" id="SSF53335">
    <property type="entry name" value="S-adenosyl-L-methionine-dependent methyltransferases"/>
    <property type="match status" value="1"/>
</dbReference>
<reference evidence="3" key="1">
    <citation type="submission" date="2019-07" db="EMBL/GenBank/DDBJ databases">
        <title>Genomic Encyclopedia of Type Strains, Phase IV (KMG-IV): sequencing the most valuable type-strain genomes for metagenomic binning, comparative biology and taxonomic classification.</title>
        <authorList>
            <person name="Goeker M."/>
        </authorList>
    </citation>
    <scope>NUCLEOTIDE SEQUENCE</scope>
    <source>
        <strain evidence="3">DSM 44596</strain>
    </source>
</reference>